<dbReference type="AlphaFoldDB" id="A0A815K7A4"/>
<proteinExistence type="predicted"/>
<accession>A0A815K7A4</accession>
<dbReference type="Proteomes" id="UP000663854">
    <property type="component" value="Unassembled WGS sequence"/>
</dbReference>
<evidence type="ECO:0000313" key="4">
    <source>
        <dbReference type="Proteomes" id="UP000663870"/>
    </source>
</evidence>
<dbReference type="EMBL" id="CAJNOL010001616">
    <property type="protein sequence ID" value="CAF1391810.1"/>
    <property type="molecule type" value="Genomic_DNA"/>
</dbReference>
<evidence type="ECO:0000256" key="1">
    <source>
        <dbReference type="SAM" id="Phobius"/>
    </source>
</evidence>
<keyword evidence="1" id="KW-0472">Membrane</keyword>
<reference evidence="3" key="1">
    <citation type="submission" date="2021-02" db="EMBL/GenBank/DDBJ databases">
        <authorList>
            <person name="Nowell W R."/>
        </authorList>
    </citation>
    <scope>NUCLEOTIDE SEQUENCE</scope>
</reference>
<keyword evidence="1" id="KW-0812">Transmembrane</keyword>
<organism evidence="3 4">
    <name type="scientific">Rotaria sordida</name>
    <dbReference type="NCBI Taxonomy" id="392033"/>
    <lineage>
        <taxon>Eukaryota</taxon>
        <taxon>Metazoa</taxon>
        <taxon>Spiralia</taxon>
        <taxon>Gnathifera</taxon>
        <taxon>Rotifera</taxon>
        <taxon>Eurotatoria</taxon>
        <taxon>Bdelloidea</taxon>
        <taxon>Philodinida</taxon>
        <taxon>Philodinidae</taxon>
        <taxon>Rotaria</taxon>
    </lineage>
</organism>
<comment type="caution">
    <text evidence="3">The sequence shown here is derived from an EMBL/GenBank/DDBJ whole genome shotgun (WGS) entry which is preliminary data.</text>
</comment>
<name>A0A815K7A4_9BILA</name>
<feature type="transmembrane region" description="Helical" evidence="1">
    <location>
        <begin position="30"/>
        <end position="55"/>
    </location>
</feature>
<dbReference type="Proteomes" id="UP000663870">
    <property type="component" value="Unassembled WGS sequence"/>
</dbReference>
<feature type="transmembrane region" description="Helical" evidence="1">
    <location>
        <begin position="84"/>
        <end position="102"/>
    </location>
</feature>
<keyword evidence="4" id="KW-1185">Reference proteome</keyword>
<sequence>MNRNSYRLKYSNDSDEFDDKSTSTWCYRNWFRLLFVIILTVLTLGTISSLIIILYKDALKEKALAEKKKTWAKKWKIIEPYVKHFPLGFILGFVRNLILLAIEKHIDL</sequence>
<gene>
    <name evidence="3" type="ORF">JXQ802_LOCUS34251</name>
    <name evidence="2" type="ORF">PYM288_LOCUS11066</name>
</gene>
<protein>
    <submittedName>
        <fullName evidence="3">Uncharacterized protein</fullName>
    </submittedName>
</protein>
<dbReference type="EMBL" id="CAJNOH010000181">
    <property type="protein sequence ID" value="CAF0931264.1"/>
    <property type="molecule type" value="Genomic_DNA"/>
</dbReference>
<keyword evidence="1" id="KW-1133">Transmembrane helix</keyword>
<evidence type="ECO:0000313" key="2">
    <source>
        <dbReference type="EMBL" id="CAF0931264.1"/>
    </source>
</evidence>
<evidence type="ECO:0000313" key="3">
    <source>
        <dbReference type="EMBL" id="CAF1391810.1"/>
    </source>
</evidence>